<comment type="caution">
    <text evidence="1">The sequence shown here is derived from an EMBL/GenBank/DDBJ whole genome shotgun (WGS) entry which is preliminary data.</text>
</comment>
<accession>A0A8S0U7C6</accession>
<keyword evidence="2" id="KW-1185">Reference proteome</keyword>
<gene>
    <name evidence="1" type="ORF">OLEA9_A028480</name>
</gene>
<dbReference type="AlphaFoldDB" id="A0A8S0U7C6"/>
<dbReference type="Proteomes" id="UP000594638">
    <property type="component" value="Unassembled WGS sequence"/>
</dbReference>
<dbReference type="Gramene" id="OE9A028480T1">
    <property type="protein sequence ID" value="OE9A028480C1"/>
    <property type="gene ID" value="OE9A028480"/>
</dbReference>
<sequence>MSTIFEAQEPVLAYLINSGDINQETAELMWINCRLEMMQVEQALENLEVCISEECPTDKERSSSAKADISKTVNILHPQFLFARPNSSERRQLIQRFGGAAATAVSSPSPPLNDSVVGFWGLALDEEEIMKALFLA</sequence>
<evidence type="ECO:0000313" key="1">
    <source>
        <dbReference type="EMBL" id="CAA3011645.1"/>
    </source>
</evidence>
<organism evidence="1 2">
    <name type="scientific">Olea europaea subsp. europaea</name>
    <dbReference type="NCBI Taxonomy" id="158383"/>
    <lineage>
        <taxon>Eukaryota</taxon>
        <taxon>Viridiplantae</taxon>
        <taxon>Streptophyta</taxon>
        <taxon>Embryophyta</taxon>
        <taxon>Tracheophyta</taxon>
        <taxon>Spermatophyta</taxon>
        <taxon>Magnoliopsida</taxon>
        <taxon>eudicotyledons</taxon>
        <taxon>Gunneridae</taxon>
        <taxon>Pentapetalae</taxon>
        <taxon>asterids</taxon>
        <taxon>lamiids</taxon>
        <taxon>Lamiales</taxon>
        <taxon>Oleaceae</taxon>
        <taxon>Oleeae</taxon>
        <taxon>Olea</taxon>
    </lineage>
</organism>
<protein>
    <submittedName>
        <fullName evidence="1">Uncharacterized protein</fullName>
    </submittedName>
</protein>
<dbReference type="EMBL" id="CACTIH010007373">
    <property type="protein sequence ID" value="CAA3011645.1"/>
    <property type="molecule type" value="Genomic_DNA"/>
</dbReference>
<name>A0A8S0U7C6_OLEEU</name>
<dbReference type="OrthoDB" id="10681427at2759"/>
<reference evidence="1 2" key="1">
    <citation type="submission" date="2019-12" db="EMBL/GenBank/DDBJ databases">
        <authorList>
            <person name="Alioto T."/>
            <person name="Alioto T."/>
            <person name="Gomez Garrido J."/>
        </authorList>
    </citation>
    <scope>NUCLEOTIDE SEQUENCE [LARGE SCALE GENOMIC DNA]</scope>
</reference>
<evidence type="ECO:0000313" key="2">
    <source>
        <dbReference type="Proteomes" id="UP000594638"/>
    </source>
</evidence>
<proteinExistence type="predicted"/>